<dbReference type="GO" id="GO:0005737">
    <property type="term" value="C:cytoplasm"/>
    <property type="evidence" value="ECO:0007669"/>
    <property type="project" value="UniProtKB-SubCell"/>
</dbReference>
<dbReference type="GO" id="GO:0043137">
    <property type="term" value="P:DNA replication, removal of RNA primer"/>
    <property type="evidence" value="ECO:0007669"/>
    <property type="project" value="TreeGrafter"/>
</dbReference>
<comment type="catalytic activity">
    <reaction evidence="1 14 15 16">
        <text>Endonucleolytic cleavage to 5'-phosphomonoester.</text>
        <dbReference type="EC" id="3.1.26.4"/>
    </reaction>
</comment>
<dbReference type="CDD" id="cd07182">
    <property type="entry name" value="RNase_HII_bacteria_HII_like"/>
    <property type="match status" value="1"/>
</dbReference>
<evidence type="ECO:0000256" key="9">
    <source>
        <dbReference type="ARBA" id="ARBA00022722"/>
    </source>
</evidence>
<keyword evidence="12 14" id="KW-0378">Hydrolase</keyword>
<dbReference type="STRING" id="158190.SpiGrapes_0502"/>
<feature type="binding site" evidence="14 15">
    <location>
        <position position="19"/>
    </location>
    <ligand>
        <name>a divalent metal cation</name>
        <dbReference type="ChEBI" id="CHEBI:60240"/>
    </ligand>
</feature>
<evidence type="ECO:0000256" key="12">
    <source>
        <dbReference type="ARBA" id="ARBA00022801"/>
    </source>
</evidence>
<sequence length="209" mass="22963">MGDGQLFDFAEPQVICGIDEAGRGPLAGPVCAAAVILGDDFPVEILNDSKVLSEQQRMKAEVVIREKALAYAISWATAKEIDHINILQASLLAMKRAYDKIKKDHPIDLAKVDGNQRPDLDCATIAIVKGDATVPAIMAASILAKNARDRYMVCADKKWPLYGFSKHKGYPTEEHREACLLYGLSPIHRKTFRIKAGAKKKQPDGCLLF</sequence>
<feature type="domain" description="RNase H type-2" evidence="17">
    <location>
        <begin position="13"/>
        <end position="204"/>
    </location>
</feature>
<evidence type="ECO:0000256" key="15">
    <source>
        <dbReference type="PROSITE-ProRule" id="PRU01319"/>
    </source>
</evidence>
<dbReference type="AlphaFoldDB" id="G8QWR3"/>
<keyword evidence="10 14" id="KW-0479">Metal-binding</keyword>
<dbReference type="InterPro" id="IPR036397">
    <property type="entry name" value="RNaseH_sf"/>
</dbReference>
<evidence type="ECO:0000256" key="11">
    <source>
        <dbReference type="ARBA" id="ARBA00022759"/>
    </source>
</evidence>
<feature type="binding site" evidence="14 15">
    <location>
        <position position="113"/>
    </location>
    <ligand>
        <name>a divalent metal cation</name>
        <dbReference type="ChEBI" id="CHEBI:60240"/>
    </ligand>
</feature>
<evidence type="ECO:0000256" key="10">
    <source>
        <dbReference type="ARBA" id="ARBA00022723"/>
    </source>
</evidence>
<evidence type="ECO:0000256" key="2">
    <source>
        <dbReference type="ARBA" id="ARBA00001946"/>
    </source>
</evidence>
<dbReference type="Pfam" id="PF01351">
    <property type="entry name" value="RNase_HII"/>
    <property type="match status" value="1"/>
</dbReference>
<keyword evidence="9 14" id="KW-0540">Nuclease</keyword>
<dbReference type="InterPro" id="IPR001352">
    <property type="entry name" value="RNase_HII/HIII"/>
</dbReference>
<evidence type="ECO:0000256" key="14">
    <source>
        <dbReference type="HAMAP-Rule" id="MF_00052"/>
    </source>
</evidence>
<evidence type="ECO:0000313" key="18">
    <source>
        <dbReference type="EMBL" id="AEV28357.1"/>
    </source>
</evidence>
<evidence type="ECO:0000256" key="8">
    <source>
        <dbReference type="ARBA" id="ARBA00022490"/>
    </source>
</evidence>
<dbReference type="EC" id="3.1.26.4" evidence="6 14"/>
<evidence type="ECO:0000256" key="7">
    <source>
        <dbReference type="ARBA" id="ARBA00019179"/>
    </source>
</evidence>
<dbReference type="OrthoDB" id="9803420at2"/>
<dbReference type="GO" id="GO:0004523">
    <property type="term" value="F:RNA-DNA hybrid ribonuclease activity"/>
    <property type="evidence" value="ECO:0007669"/>
    <property type="project" value="UniProtKB-UniRule"/>
</dbReference>
<dbReference type="GO" id="GO:0030145">
    <property type="term" value="F:manganese ion binding"/>
    <property type="evidence" value="ECO:0007669"/>
    <property type="project" value="UniProtKB-UniRule"/>
</dbReference>
<comment type="cofactor">
    <cofactor evidence="14 15">
        <name>Mn(2+)</name>
        <dbReference type="ChEBI" id="CHEBI:29035"/>
    </cofactor>
    <cofactor evidence="14 15">
        <name>Mg(2+)</name>
        <dbReference type="ChEBI" id="CHEBI:18420"/>
    </cofactor>
    <text evidence="14 15">Manganese or magnesium. Binds 1 divalent metal ion per monomer in the absence of substrate. May bind a second metal ion after substrate binding.</text>
</comment>
<dbReference type="InterPro" id="IPR012337">
    <property type="entry name" value="RNaseH-like_sf"/>
</dbReference>
<dbReference type="EMBL" id="CP003155">
    <property type="protein sequence ID" value="AEV28357.1"/>
    <property type="molecule type" value="Genomic_DNA"/>
</dbReference>
<comment type="cofactor">
    <cofactor evidence="2">
        <name>Mg(2+)</name>
        <dbReference type="ChEBI" id="CHEBI:18420"/>
    </cofactor>
</comment>
<comment type="subcellular location">
    <subcellularLocation>
        <location evidence="4 14">Cytoplasm</location>
    </subcellularLocation>
</comment>
<proteinExistence type="inferred from homology"/>
<dbReference type="PANTHER" id="PTHR10954:SF18">
    <property type="entry name" value="RIBONUCLEASE HII"/>
    <property type="match status" value="1"/>
</dbReference>
<evidence type="ECO:0000256" key="3">
    <source>
        <dbReference type="ARBA" id="ARBA00004065"/>
    </source>
</evidence>
<keyword evidence="8 14" id="KW-0963">Cytoplasm</keyword>
<dbReference type="KEGG" id="sgp:SpiGrapes_0502"/>
<evidence type="ECO:0000259" key="17">
    <source>
        <dbReference type="PROSITE" id="PS51975"/>
    </source>
</evidence>
<protein>
    <recommendedName>
        <fullName evidence="7 14">Ribonuclease HII</fullName>
        <shortName evidence="14">RNase HII</shortName>
        <ecNumber evidence="6 14">3.1.26.4</ecNumber>
    </recommendedName>
</protein>
<dbReference type="HAMAP" id="MF_00052_B">
    <property type="entry name" value="RNase_HII_B"/>
    <property type="match status" value="1"/>
</dbReference>
<evidence type="ECO:0000256" key="16">
    <source>
        <dbReference type="RuleBase" id="RU003515"/>
    </source>
</evidence>
<feature type="binding site" evidence="14 15">
    <location>
        <position position="20"/>
    </location>
    <ligand>
        <name>a divalent metal cation</name>
        <dbReference type="ChEBI" id="CHEBI:60240"/>
    </ligand>
</feature>
<dbReference type="eggNOG" id="COG0164">
    <property type="taxonomic scope" value="Bacteria"/>
</dbReference>
<dbReference type="RefSeq" id="WP_014269206.1">
    <property type="nucleotide sequence ID" value="NC_016633.1"/>
</dbReference>
<evidence type="ECO:0000256" key="5">
    <source>
        <dbReference type="ARBA" id="ARBA00007383"/>
    </source>
</evidence>
<dbReference type="SUPFAM" id="SSF53098">
    <property type="entry name" value="Ribonuclease H-like"/>
    <property type="match status" value="1"/>
</dbReference>
<dbReference type="Gene3D" id="3.30.420.10">
    <property type="entry name" value="Ribonuclease H-like superfamily/Ribonuclease H"/>
    <property type="match status" value="1"/>
</dbReference>
<evidence type="ECO:0000256" key="1">
    <source>
        <dbReference type="ARBA" id="ARBA00000077"/>
    </source>
</evidence>
<accession>G8QWR3</accession>
<comment type="similarity">
    <text evidence="5 14 16">Belongs to the RNase HII family.</text>
</comment>
<dbReference type="GO" id="GO:0006298">
    <property type="term" value="P:mismatch repair"/>
    <property type="evidence" value="ECO:0007669"/>
    <property type="project" value="TreeGrafter"/>
</dbReference>
<name>G8QWR3_SPHPG</name>
<dbReference type="HOGENOM" id="CLU_036532_3_2_12"/>
<dbReference type="InterPro" id="IPR024567">
    <property type="entry name" value="RNase_HII/HIII_dom"/>
</dbReference>
<dbReference type="GO" id="GO:0003723">
    <property type="term" value="F:RNA binding"/>
    <property type="evidence" value="ECO:0007669"/>
    <property type="project" value="UniProtKB-UniRule"/>
</dbReference>
<dbReference type="Proteomes" id="UP000005632">
    <property type="component" value="Chromosome"/>
</dbReference>
<dbReference type="GO" id="GO:0032299">
    <property type="term" value="C:ribonuclease H2 complex"/>
    <property type="evidence" value="ECO:0007669"/>
    <property type="project" value="TreeGrafter"/>
</dbReference>
<dbReference type="InterPro" id="IPR022898">
    <property type="entry name" value="RNase_HII"/>
</dbReference>
<keyword evidence="19" id="KW-1185">Reference proteome</keyword>
<comment type="function">
    <text evidence="3 14 16">Endonuclease that specifically degrades the RNA of RNA-DNA hybrids.</text>
</comment>
<dbReference type="PROSITE" id="PS51975">
    <property type="entry name" value="RNASE_H_2"/>
    <property type="match status" value="1"/>
</dbReference>
<evidence type="ECO:0000256" key="6">
    <source>
        <dbReference type="ARBA" id="ARBA00012180"/>
    </source>
</evidence>
<evidence type="ECO:0000256" key="13">
    <source>
        <dbReference type="ARBA" id="ARBA00023211"/>
    </source>
</evidence>
<organism evidence="18 19">
    <name type="scientific">Sphaerochaeta pleomorpha (strain ATCC BAA-1885 / DSM 22778 / Grapes)</name>
    <dbReference type="NCBI Taxonomy" id="158190"/>
    <lineage>
        <taxon>Bacteria</taxon>
        <taxon>Pseudomonadati</taxon>
        <taxon>Spirochaetota</taxon>
        <taxon>Spirochaetia</taxon>
        <taxon>Spirochaetales</taxon>
        <taxon>Sphaerochaetaceae</taxon>
        <taxon>Sphaerochaeta</taxon>
    </lineage>
</organism>
<keyword evidence="13 14" id="KW-0464">Manganese</keyword>
<dbReference type="NCBIfam" id="NF000595">
    <property type="entry name" value="PRK00015.1-3"/>
    <property type="match status" value="1"/>
</dbReference>
<keyword evidence="11 14" id="KW-0255">Endonuclease</keyword>
<reference evidence="18 19" key="1">
    <citation type="submission" date="2011-11" db="EMBL/GenBank/DDBJ databases">
        <title>Complete sequence of Spirochaeta sp. grapes.</title>
        <authorList>
            <consortium name="US DOE Joint Genome Institute"/>
            <person name="Lucas S."/>
            <person name="Han J."/>
            <person name="Lapidus A."/>
            <person name="Cheng J.-F."/>
            <person name="Goodwin L."/>
            <person name="Pitluck S."/>
            <person name="Peters L."/>
            <person name="Ovchinnikova G."/>
            <person name="Munk A.C."/>
            <person name="Detter J.C."/>
            <person name="Han C."/>
            <person name="Tapia R."/>
            <person name="Land M."/>
            <person name="Hauser L."/>
            <person name="Kyrpides N."/>
            <person name="Ivanova N."/>
            <person name="Pagani I."/>
            <person name="Ritalahtilisa K."/>
            <person name="Loeffler F."/>
            <person name="Woyke T."/>
        </authorList>
    </citation>
    <scope>NUCLEOTIDE SEQUENCE [LARGE SCALE GENOMIC DNA]</scope>
    <source>
        <strain evidence="19">ATCC BAA-1885 / DSM 22778 / Grapes</strain>
    </source>
</reference>
<evidence type="ECO:0000256" key="4">
    <source>
        <dbReference type="ARBA" id="ARBA00004496"/>
    </source>
</evidence>
<gene>
    <name evidence="14" type="primary">rnhB</name>
    <name evidence="18" type="ordered locus">SpiGrapes_0502</name>
</gene>
<dbReference type="PANTHER" id="PTHR10954">
    <property type="entry name" value="RIBONUCLEASE H2 SUBUNIT A"/>
    <property type="match status" value="1"/>
</dbReference>
<evidence type="ECO:0000313" key="19">
    <source>
        <dbReference type="Proteomes" id="UP000005632"/>
    </source>
</evidence>